<evidence type="ECO:0000313" key="2">
    <source>
        <dbReference type="EMBL" id="MCS5708431.1"/>
    </source>
</evidence>
<reference evidence="2" key="3">
    <citation type="submission" date="2021-06" db="EMBL/GenBank/DDBJ databases">
        <title>Genomic Description and Analysis of Intracellular Bacteria, Candidatus Berkiella cookevillensis and Candidatus Berkiella aquae.</title>
        <authorList>
            <person name="Kidane D.T."/>
            <person name="Mehari Y.T."/>
            <person name="Rice F.C."/>
            <person name="Arivett B.A."/>
            <person name="Farone A.L."/>
            <person name="Berk S.G."/>
            <person name="Farone M.B."/>
        </authorList>
    </citation>
    <scope>NUCLEOTIDE SEQUENCE</scope>
    <source>
        <strain evidence="2">CC99</strain>
    </source>
</reference>
<sequence>MISSVMSPQNDTVVDDIVWYEQAELHQNFLEIAKKQSFSERMKDFKKLFTEVDACYKLWVTLKSKTRGERELLLAMVDTDEYFSNALPEDFALPGTAQPIKKYHVICGYETEDMDKKLFQLRISQDGLIGEIVWIEKGSLLTGSDLMCGFSLMNDALKINATFLKDDAKDNEGISLRVMRPIARDDAQTWYQLYGFEAHTCRNQPQEEPEFVYNQSRSKFKTAVQVIKKYTLENALNKFPANTKNMLLELMQRYIPSKKKKPACTAPKTVGGLCERVFDVQTKIAKTEKQSNKQVQAKKDCAFLYKLFLKRSDKPSKQVLDASYHRSVNTLHDTSLFVMKM</sequence>
<comment type="caution">
    <text evidence="1">The sequence shown here is derived from an EMBL/GenBank/DDBJ whole genome shotgun (WGS) entry which is preliminary data.</text>
</comment>
<evidence type="ECO:0000313" key="3">
    <source>
        <dbReference type="Proteomes" id="UP000051494"/>
    </source>
</evidence>
<dbReference type="AlphaFoldDB" id="A0A0Q9YV96"/>
<organism evidence="1">
    <name type="scientific">Candidatus Berkiella cookevillensis</name>
    <dbReference type="NCBI Taxonomy" id="437022"/>
    <lineage>
        <taxon>Bacteria</taxon>
        <taxon>Pseudomonadati</taxon>
        <taxon>Pseudomonadota</taxon>
        <taxon>Gammaproteobacteria</taxon>
        <taxon>Candidatus Berkiellales</taxon>
        <taxon>Candidatus Berkiellaceae</taxon>
        <taxon>Candidatus Berkiella</taxon>
    </lineage>
</organism>
<gene>
    <name evidence="1" type="ORF">CC99x_00213</name>
    <name evidence="2" type="ORF">CC99x_005870</name>
</gene>
<protein>
    <submittedName>
        <fullName evidence="1">Uncharacterized protein</fullName>
    </submittedName>
</protein>
<name>A0A0Q9YV96_9GAMM</name>
<keyword evidence="3" id="KW-1185">Reference proteome</keyword>
<reference evidence="2" key="2">
    <citation type="journal article" date="2016" name="Genome Announc.">
        <title>Draft Genome Sequences of Two Novel Amoeba-Resistant Intranuclear Bacteria, 'Candidatus Berkiella cookevillensis' and 'Candidatus Berkiella aquae'.</title>
        <authorList>
            <person name="Mehari Y.T."/>
            <person name="Arivett B.A."/>
            <person name="Farone A.L."/>
            <person name="Gunderson J.H."/>
            <person name="Farone M.B."/>
        </authorList>
    </citation>
    <scope>NUCLEOTIDE SEQUENCE</scope>
    <source>
        <strain evidence="2">CC99</strain>
    </source>
</reference>
<dbReference type="RefSeq" id="WP_057622745.1">
    <property type="nucleotide sequence ID" value="NZ_LKHV02000001.1"/>
</dbReference>
<dbReference type="Proteomes" id="UP000051494">
    <property type="component" value="Unassembled WGS sequence"/>
</dbReference>
<reference evidence="1" key="1">
    <citation type="submission" date="2015-09" db="EMBL/GenBank/DDBJ databases">
        <title>Draft Genome Sequences of Two Novel Amoeba-resistant Intranuclear Bacteria, Candidatus Berkiella cookevillensis and Candidatus Berkiella aquae.</title>
        <authorList>
            <person name="Mehari Y.T."/>
            <person name="Arivett B.A."/>
            <person name="Farone A.L."/>
            <person name="Gunderson J.H."/>
            <person name="Farone M.B."/>
        </authorList>
    </citation>
    <scope>NUCLEOTIDE SEQUENCE [LARGE SCALE GENOMIC DNA]</scope>
    <source>
        <strain evidence="1">CC99</strain>
    </source>
</reference>
<dbReference type="EMBL" id="LKHV02000001">
    <property type="protein sequence ID" value="MCS5708431.1"/>
    <property type="molecule type" value="Genomic_DNA"/>
</dbReference>
<proteinExistence type="predicted"/>
<evidence type="ECO:0000313" key="1">
    <source>
        <dbReference type="EMBL" id="KRG19992.1"/>
    </source>
</evidence>
<dbReference type="EMBL" id="LKHV01000001">
    <property type="protein sequence ID" value="KRG19992.1"/>
    <property type="molecule type" value="Genomic_DNA"/>
</dbReference>
<accession>A0A0Q9YV96</accession>